<feature type="binding site" evidence="11">
    <location>
        <position position="89"/>
    </location>
    <ligand>
        <name>thiamine diphosphate</name>
        <dbReference type="ChEBI" id="CHEBI:58937"/>
    </ligand>
</feature>
<sequence>MANDTVVTYAKPADTPTPLLDKIDSPDDLRRLSVDELPQLCSEIRHFLIHNLADNPGHFASSMGSVELTVALHYVFDTPYDRIVWDVGHQAYAHKILTGRRGRFAENRRLGGLSGFPNPAESPYDTFVAGHASNSISAALGMAVASELKHDEPLRKVVAVIGDASISGGLAFEGLNNAANTPNDLLIILNDNDMSIDRNVGSLNSYLAHLTTSPAYNAFRYKTYKALRSMRLVSERRRGSILRFNNSLKSLITKQQNIFEGLNIRYFGPFDGHDIRRIVRVLNDIKNIKGPKLLHLRTVKGKGYAPAEADPSTWHAPGRFNPMTGELKKCATPRPPKYQEIFGKTLVELAKADKRVVGITAAMPSGTSISELQAVYPERTFDVGISEGHAMTFAGGLAKDGMRPFVAIYSSFLQRAYDNIIHDVAIGSLPVVLCIDRAGLVGEDGVTHHGVFDMSYLNPIPGMTIASPADEMTLRNLMLTALKHESGPFAIRYPRGEGHNLQWRNDMEELPVGRGRVLADGTDVVVMTIGPIAAEAAKAVERLAARGVSAAHYDMIFLKPVDEELLRKAAEKNCLIVTVEDGTVDGGLGSTVRRWLDENGFKRHVINIGVPDRFVAQGTPAQLYKQCGMDADSIHDIITGNL</sequence>
<dbReference type="GO" id="GO:0030976">
    <property type="term" value="F:thiamine pyrophosphate binding"/>
    <property type="evidence" value="ECO:0007669"/>
    <property type="project" value="UniProtKB-UniRule"/>
</dbReference>
<dbReference type="Proteomes" id="UP000186549">
    <property type="component" value="Unassembled WGS sequence"/>
</dbReference>
<comment type="function">
    <text evidence="10 11">Catalyzes the acyloin condensation reaction between C atoms 2 and 3 of pyruvate and glyceraldehyde 3-phosphate to yield 1-deoxy-D-xylulose-5-phosphate (DXP).</text>
</comment>
<evidence type="ECO:0000256" key="8">
    <source>
        <dbReference type="ARBA" id="ARBA00023052"/>
    </source>
</evidence>
<accession>A0A1Q6IEV3</accession>
<gene>
    <name evidence="11" type="primary">dxs</name>
    <name evidence="13" type="ORF">BHV79_02165</name>
</gene>
<keyword evidence="6 11" id="KW-0460">Magnesium</keyword>
<dbReference type="FunFam" id="3.40.50.970:FF:000005">
    <property type="entry name" value="1-deoxy-D-xylulose-5-phosphate synthase"/>
    <property type="match status" value="1"/>
</dbReference>
<dbReference type="InterPro" id="IPR009014">
    <property type="entry name" value="Transketo_C/PFOR_II"/>
</dbReference>
<dbReference type="CDD" id="cd02007">
    <property type="entry name" value="TPP_DXS"/>
    <property type="match status" value="1"/>
</dbReference>
<evidence type="ECO:0000256" key="1">
    <source>
        <dbReference type="ARBA" id="ARBA00004980"/>
    </source>
</evidence>
<dbReference type="Pfam" id="PF13292">
    <property type="entry name" value="DXP_synthase_N"/>
    <property type="match status" value="1"/>
</dbReference>
<keyword evidence="7 11" id="KW-0784">Thiamine biosynthesis</keyword>
<evidence type="ECO:0000259" key="12">
    <source>
        <dbReference type="SMART" id="SM00861"/>
    </source>
</evidence>
<evidence type="ECO:0000313" key="14">
    <source>
        <dbReference type="Proteomes" id="UP000186549"/>
    </source>
</evidence>
<dbReference type="EC" id="2.2.1.7" evidence="11"/>
<dbReference type="InterPro" id="IPR005475">
    <property type="entry name" value="Transketolase-like_Pyr-bd"/>
</dbReference>
<dbReference type="GO" id="GO:0019288">
    <property type="term" value="P:isopentenyl diphosphate biosynthetic process, methylerythritol 4-phosphate pathway"/>
    <property type="evidence" value="ECO:0007669"/>
    <property type="project" value="TreeGrafter"/>
</dbReference>
<feature type="binding site" evidence="11">
    <location>
        <position position="304"/>
    </location>
    <ligand>
        <name>thiamine diphosphate</name>
        <dbReference type="ChEBI" id="CHEBI:58937"/>
    </ligand>
</feature>
<dbReference type="GO" id="GO:0009228">
    <property type="term" value="P:thiamine biosynthetic process"/>
    <property type="evidence" value="ECO:0007669"/>
    <property type="project" value="UniProtKB-UniRule"/>
</dbReference>
<dbReference type="GO" id="GO:0016114">
    <property type="term" value="P:terpenoid biosynthetic process"/>
    <property type="evidence" value="ECO:0007669"/>
    <property type="project" value="UniProtKB-UniRule"/>
</dbReference>
<dbReference type="GO" id="GO:0000287">
    <property type="term" value="F:magnesium ion binding"/>
    <property type="evidence" value="ECO:0007669"/>
    <property type="project" value="UniProtKB-UniRule"/>
</dbReference>
<feature type="binding site" evidence="11">
    <location>
        <position position="192"/>
    </location>
    <ligand>
        <name>thiamine diphosphate</name>
        <dbReference type="ChEBI" id="CHEBI:58937"/>
    </ligand>
</feature>
<dbReference type="AlphaFoldDB" id="A0A1Q6IEV3"/>
<keyword evidence="8 11" id="KW-0786">Thiamine pyrophosphate</keyword>
<protein>
    <recommendedName>
        <fullName evidence="11">1-deoxy-D-xylulose-5-phosphate synthase</fullName>
        <ecNumber evidence="11">2.2.1.7</ecNumber>
    </recommendedName>
    <alternativeName>
        <fullName evidence="11">1-deoxyxylulose-5-phosphate synthase</fullName>
        <shortName evidence="11">DXP synthase</shortName>
        <shortName evidence="11">DXPS</shortName>
    </alternativeName>
</protein>
<dbReference type="InterPro" id="IPR029061">
    <property type="entry name" value="THDP-binding"/>
</dbReference>
<dbReference type="SUPFAM" id="SSF52518">
    <property type="entry name" value="Thiamin diphosphate-binding fold (THDP-binding)"/>
    <property type="match status" value="2"/>
</dbReference>
<evidence type="ECO:0000256" key="4">
    <source>
        <dbReference type="ARBA" id="ARBA00022679"/>
    </source>
</evidence>
<dbReference type="NCBIfam" id="TIGR00204">
    <property type="entry name" value="dxs"/>
    <property type="match status" value="1"/>
</dbReference>
<comment type="similarity">
    <text evidence="2 11">Belongs to the transketolase family. DXPS subfamily.</text>
</comment>
<evidence type="ECO:0000313" key="13">
    <source>
        <dbReference type="EMBL" id="OKZ39401.1"/>
    </source>
</evidence>
<evidence type="ECO:0000256" key="7">
    <source>
        <dbReference type="ARBA" id="ARBA00022977"/>
    </source>
</evidence>
<comment type="caution">
    <text evidence="13">The sequence shown here is derived from an EMBL/GenBank/DDBJ whole genome shotgun (WGS) entry which is preliminary data.</text>
</comment>
<comment type="subunit">
    <text evidence="3 11">Homodimer.</text>
</comment>
<dbReference type="EMBL" id="MNQU01000045">
    <property type="protein sequence ID" value="OKZ39401.1"/>
    <property type="molecule type" value="Genomic_DNA"/>
</dbReference>
<feature type="binding site" evidence="11">
    <location>
        <position position="387"/>
    </location>
    <ligand>
        <name>thiamine diphosphate</name>
        <dbReference type="ChEBI" id="CHEBI:58937"/>
    </ligand>
</feature>
<dbReference type="NCBIfam" id="NF003933">
    <property type="entry name" value="PRK05444.2-2"/>
    <property type="match status" value="1"/>
</dbReference>
<evidence type="ECO:0000256" key="5">
    <source>
        <dbReference type="ARBA" id="ARBA00022723"/>
    </source>
</evidence>
<dbReference type="CDD" id="cd07033">
    <property type="entry name" value="TPP_PYR_DXS_TK_like"/>
    <property type="match status" value="1"/>
</dbReference>
<feature type="binding site" evidence="11">
    <location>
        <position position="163"/>
    </location>
    <ligand>
        <name>Mg(2+)</name>
        <dbReference type="ChEBI" id="CHEBI:18420"/>
    </ligand>
</feature>
<dbReference type="HAMAP" id="MF_00315">
    <property type="entry name" value="DXP_synth"/>
    <property type="match status" value="1"/>
</dbReference>
<comment type="cofactor">
    <cofactor evidence="11">
        <name>Mg(2+)</name>
        <dbReference type="ChEBI" id="CHEBI:18420"/>
    </cofactor>
    <text evidence="11">Binds 1 Mg(2+) ion per subunit.</text>
</comment>
<dbReference type="SUPFAM" id="SSF52922">
    <property type="entry name" value="TK C-terminal domain-like"/>
    <property type="match status" value="1"/>
</dbReference>
<evidence type="ECO:0000256" key="11">
    <source>
        <dbReference type="HAMAP-Rule" id="MF_00315"/>
    </source>
</evidence>
<name>A0A1Q6IEV3_BACUN</name>
<dbReference type="GO" id="GO:0005829">
    <property type="term" value="C:cytosol"/>
    <property type="evidence" value="ECO:0007669"/>
    <property type="project" value="TreeGrafter"/>
</dbReference>
<dbReference type="Gene3D" id="3.40.50.970">
    <property type="match status" value="2"/>
</dbReference>
<evidence type="ECO:0000256" key="10">
    <source>
        <dbReference type="ARBA" id="ARBA00055605"/>
    </source>
</evidence>
<keyword evidence="4 11" id="KW-0808">Transferase</keyword>
<dbReference type="InterPro" id="IPR033248">
    <property type="entry name" value="Transketolase_C"/>
</dbReference>
<evidence type="ECO:0000256" key="6">
    <source>
        <dbReference type="ARBA" id="ARBA00022842"/>
    </source>
</evidence>
<feature type="binding site" evidence="11">
    <location>
        <begin position="130"/>
        <end position="132"/>
    </location>
    <ligand>
        <name>thiamine diphosphate</name>
        <dbReference type="ChEBI" id="CHEBI:58937"/>
    </ligand>
</feature>
<keyword evidence="5 11" id="KW-0479">Metal-binding</keyword>
<evidence type="ECO:0000256" key="9">
    <source>
        <dbReference type="ARBA" id="ARBA00023229"/>
    </source>
</evidence>
<feature type="domain" description="Transketolase-like pyrimidine-binding" evidence="12">
    <location>
        <begin position="336"/>
        <end position="501"/>
    </location>
</feature>
<dbReference type="Pfam" id="PF02779">
    <property type="entry name" value="Transket_pyr"/>
    <property type="match status" value="1"/>
</dbReference>
<dbReference type="Pfam" id="PF02780">
    <property type="entry name" value="Transketolase_C"/>
    <property type="match status" value="1"/>
</dbReference>
<dbReference type="UniPathway" id="UPA00064">
    <property type="reaction ID" value="UER00091"/>
</dbReference>
<dbReference type="SMART" id="SM00861">
    <property type="entry name" value="Transket_pyr"/>
    <property type="match status" value="1"/>
</dbReference>
<evidence type="ECO:0000256" key="2">
    <source>
        <dbReference type="ARBA" id="ARBA00011081"/>
    </source>
</evidence>
<feature type="binding site" evidence="11">
    <location>
        <position position="192"/>
    </location>
    <ligand>
        <name>Mg(2+)</name>
        <dbReference type="ChEBI" id="CHEBI:18420"/>
    </ligand>
</feature>
<comment type="catalytic activity">
    <reaction evidence="11">
        <text>D-glyceraldehyde 3-phosphate + pyruvate + H(+) = 1-deoxy-D-xylulose 5-phosphate + CO2</text>
        <dbReference type="Rhea" id="RHEA:12605"/>
        <dbReference type="ChEBI" id="CHEBI:15361"/>
        <dbReference type="ChEBI" id="CHEBI:15378"/>
        <dbReference type="ChEBI" id="CHEBI:16526"/>
        <dbReference type="ChEBI" id="CHEBI:57792"/>
        <dbReference type="ChEBI" id="CHEBI:59776"/>
        <dbReference type="EC" id="2.2.1.7"/>
    </reaction>
</comment>
<comment type="cofactor">
    <cofactor evidence="11">
        <name>thiamine diphosphate</name>
        <dbReference type="ChEBI" id="CHEBI:58937"/>
    </cofactor>
    <text evidence="11">Binds 1 thiamine pyrophosphate per subunit.</text>
</comment>
<evidence type="ECO:0000256" key="3">
    <source>
        <dbReference type="ARBA" id="ARBA00011738"/>
    </source>
</evidence>
<dbReference type="PANTHER" id="PTHR43322:SF5">
    <property type="entry name" value="1-DEOXY-D-XYLULOSE-5-PHOSPHATE SYNTHASE, CHLOROPLASTIC"/>
    <property type="match status" value="1"/>
</dbReference>
<comment type="pathway">
    <text evidence="1 11">Metabolic intermediate biosynthesis; 1-deoxy-D-xylulose 5-phosphate biosynthesis; 1-deoxy-D-xylulose 5-phosphate from D-glyceraldehyde 3-phosphate and pyruvate: step 1/1.</text>
</comment>
<dbReference type="Gene3D" id="3.40.50.920">
    <property type="match status" value="1"/>
</dbReference>
<feature type="binding site" evidence="11">
    <location>
        <begin position="164"/>
        <end position="165"/>
    </location>
    <ligand>
        <name>thiamine diphosphate</name>
        <dbReference type="ChEBI" id="CHEBI:58937"/>
    </ligand>
</feature>
<dbReference type="InterPro" id="IPR005477">
    <property type="entry name" value="Dxylulose-5-P_synthase"/>
</dbReference>
<dbReference type="PANTHER" id="PTHR43322">
    <property type="entry name" value="1-D-DEOXYXYLULOSE 5-PHOSPHATE SYNTHASE-RELATED"/>
    <property type="match status" value="1"/>
</dbReference>
<dbReference type="FunFam" id="3.40.50.920:FF:000002">
    <property type="entry name" value="1-deoxy-D-xylulose-5-phosphate synthase"/>
    <property type="match status" value="1"/>
</dbReference>
<reference evidence="13 14" key="1">
    <citation type="journal article" date="2016" name="Nat. Biotechnol.">
        <title>Measurement of bacterial replication rates in microbial communities.</title>
        <authorList>
            <person name="Brown C.T."/>
            <person name="Olm M.R."/>
            <person name="Thomas B.C."/>
            <person name="Banfield J.F."/>
        </authorList>
    </citation>
    <scope>NUCLEOTIDE SEQUENCE [LARGE SCALE GENOMIC DNA]</scope>
    <source>
        <strain evidence="13">45_41</strain>
    </source>
</reference>
<organism evidence="13 14">
    <name type="scientific">Bacteroides uniformis</name>
    <dbReference type="NCBI Taxonomy" id="820"/>
    <lineage>
        <taxon>Bacteria</taxon>
        <taxon>Pseudomonadati</taxon>
        <taxon>Bacteroidota</taxon>
        <taxon>Bacteroidia</taxon>
        <taxon>Bacteroidales</taxon>
        <taxon>Bacteroidaceae</taxon>
        <taxon>Bacteroides</taxon>
    </lineage>
</organism>
<proteinExistence type="inferred from homology"/>
<dbReference type="GO" id="GO:0008661">
    <property type="term" value="F:1-deoxy-D-xylulose-5-phosphate synthase activity"/>
    <property type="evidence" value="ECO:0007669"/>
    <property type="project" value="UniProtKB-UniRule"/>
</dbReference>
<keyword evidence="9 11" id="KW-0414">Isoprene biosynthesis</keyword>